<dbReference type="InterPro" id="IPR026015">
    <property type="entry name" value="ATP_synth_OSCP/delta_N_sf"/>
</dbReference>
<gene>
    <name evidence="7" type="primary">atpH</name>
    <name evidence="8" type="ORF">SAMN02745973_01368</name>
</gene>
<dbReference type="NCBIfam" id="NF004403">
    <property type="entry name" value="PRK05758.2-4"/>
    <property type="match status" value="1"/>
</dbReference>
<proteinExistence type="inferred from homology"/>
<keyword evidence="7" id="KW-1003">Cell membrane</keyword>
<dbReference type="SUPFAM" id="SSF47928">
    <property type="entry name" value="N-terminal domain of the delta subunit of the F1F0-ATP synthase"/>
    <property type="match status" value="1"/>
</dbReference>
<keyword evidence="3 7" id="KW-0375">Hydrogen ion transport</keyword>
<dbReference type="OrthoDB" id="9802471at2"/>
<sequence length="186" mass="21609">MSSILTRRYASALLQVGKEHDLLDEFLEQYAEMINQIKKEKKFEQLLNSPRIIHSQKKKIINEVFANTMNSYFLNFIYVLIDKGRLTYLEEIFLDFKEMVYKEKDILPIKVVSAIPLKEEQLVRVKEKLTKILKKEILIQNKVDPSIIGGLIVYAGDKILDGSIKSKIAKLKVNLKEIRLQEIGVN</sequence>
<evidence type="ECO:0000256" key="1">
    <source>
        <dbReference type="ARBA" id="ARBA00004370"/>
    </source>
</evidence>
<comment type="function">
    <text evidence="7">This protein is part of the stalk that links CF(0) to CF(1). It either transmits conformational changes from CF(0) to CF(1) or is implicated in proton conduction.</text>
</comment>
<evidence type="ECO:0000256" key="4">
    <source>
        <dbReference type="ARBA" id="ARBA00023065"/>
    </source>
</evidence>
<dbReference type="GO" id="GO:0045259">
    <property type="term" value="C:proton-transporting ATP synthase complex"/>
    <property type="evidence" value="ECO:0007669"/>
    <property type="project" value="UniProtKB-KW"/>
</dbReference>
<evidence type="ECO:0000256" key="7">
    <source>
        <dbReference type="HAMAP-Rule" id="MF_01416"/>
    </source>
</evidence>
<dbReference type="GO" id="GO:0005886">
    <property type="term" value="C:plasma membrane"/>
    <property type="evidence" value="ECO:0007669"/>
    <property type="project" value="UniProtKB-SubCell"/>
</dbReference>
<dbReference type="PRINTS" id="PR00125">
    <property type="entry name" value="ATPASEDELTA"/>
</dbReference>
<keyword evidence="9" id="KW-1185">Reference proteome</keyword>
<protein>
    <recommendedName>
        <fullName evidence="7">ATP synthase subunit delta</fullName>
    </recommendedName>
    <alternativeName>
        <fullName evidence="7">ATP synthase F(1) sector subunit delta</fullName>
    </alternativeName>
    <alternativeName>
        <fullName evidence="7">F-type ATPase subunit delta</fullName>
        <shortName evidence="7">F-ATPase subunit delta</shortName>
    </alternativeName>
</protein>
<evidence type="ECO:0000256" key="6">
    <source>
        <dbReference type="ARBA" id="ARBA00023310"/>
    </source>
</evidence>
<keyword evidence="5 7" id="KW-0472">Membrane</keyword>
<evidence type="ECO:0000313" key="8">
    <source>
        <dbReference type="EMBL" id="SJZ67547.1"/>
    </source>
</evidence>
<keyword evidence="2 7" id="KW-0813">Transport</keyword>
<dbReference type="PANTHER" id="PTHR11910">
    <property type="entry name" value="ATP SYNTHASE DELTA CHAIN"/>
    <property type="match status" value="1"/>
</dbReference>
<comment type="subcellular location">
    <subcellularLocation>
        <location evidence="7">Cell membrane</location>
        <topology evidence="7">Peripheral membrane protein</topology>
    </subcellularLocation>
    <subcellularLocation>
        <location evidence="1">Membrane</location>
    </subcellularLocation>
</comment>
<evidence type="ECO:0000256" key="5">
    <source>
        <dbReference type="ARBA" id="ARBA00023136"/>
    </source>
</evidence>
<dbReference type="Gene3D" id="1.10.520.20">
    <property type="entry name" value="N-terminal domain of the delta subunit of the F1F0-ATP synthase"/>
    <property type="match status" value="1"/>
</dbReference>
<keyword evidence="7" id="KW-0139">CF(1)</keyword>
<dbReference type="EMBL" id="FUWV01000007">
    <property type="protein sequence ID" value="SJZ67547.1"/>
    <property type="molecule type" value="Genomic_DNA"/>
</dbReference>
<evidence type="ECO:0000256" key="2">
    <source>
        <dbReference type="ARBA" id="ARBA00022448"/>
    </source>
</evidence>
<dbReference type="NCBIfam" id="NF004402">
    <property type="entry name" value="PRK05758.2-2"/>
    <property type="match status" value="1"/>
</dbReference>
<comment type="function">
    <text evidence="7">F(1)F(0) ATP synthase produces ATP from ADP in the presence of a proton or sodium gradient. F-type ATPases consist of two structural domains, F(1) containing the extramembraneous catalytic core and F(0) containing the membrane proton channel, linked together by a central stalk and a peripheral stalk. During catalysis, ATP synthesis in the catalytic domain of F(1) is coupled via a rotary mechanism of the central stalk subunits to proton translocation.</text>
</comment>
<name>A0A1T4ML09_9FIRM</name>
<keyword evidence="4 7" id="KW-0406">Ion transport</keyword>
<dbReference type="AlphaFoldDB" id="A0A1T4ML09"/>
<dbReference type="Proteomes" id="UP000196365">
    <property type="component" value="Unassembled WGS sequence"/>
</dbReference>
<accession>A0A1T4ML09</accession>
<dbReference type="RefSeq" id="WP_159454681.1">
    <property type="nucleotide sequence ID" value="NZ_FUWV01000007.1"/>
</dbReference>
<organism evidence="8 9">
    <name type="scientific">Garciella nitratireducens DSM 15102</name>
    <dbReference type="NCBI Taxonomy" id="1121911"/>
    <lineage>
        <taxon>Bacteria</taxon>
        <taxon>Bacillati</taxon>
        <taxon>Bacillota</taxon>
        <taxon>Clostridia</taxon>
        <taxon>Eubacteriales</taxon>
        <taxon>Eubacteriaceae</taxon>
        <taxon>Garciella</taxon>
    </lineage>
</organism>
<dbReference type="NCBIfam" id="TIGR01145">
    <property type="entry name" value="ATP_synt_delta"/>
    <property type="match status" value="1"/>
</dbReference>
<comment type="similarity">
    <text evidence="7">Belongs to the ATPase delta chain family.</text>
</comment>
<dbReference type="GO" id="GO:0046933">
    <property type="term" value="F:proton-transporting ATP synthase activity, rotational mechanism"/>
    <property type="evidence" value="ECO:0007669"/>
    <property type="project" value="UniProtKB-UniRule"/>
</dbReference>
<reference evidence="8 9" key="1">
    <citation type="submission" date="2017-02" db="EMBL/GenBank/DDBJ databases">
        <authorList>
            <person name="Peterson S.W."/>
        </authorList>
    </citation>
    <scope>NUCLEOTIDE SEQUENCE [LARGE SCALE GENOMIC DNA]</scope>
    <source>
        <strain evidence="8 9">DSM 15102</strain>
    </source>
</reference>
<keyword evidence="6 7" id="KW-0066">ATP synthesis</keyword>
<dbReference type="InterPro" id="IPR000711">
    <property type="entry name" value="ATPase_OSCP/dsu"/>
</dbReference>
<evidence type="ECO:0000313" key="9">
    <source>
        <dbReference type="Proteomes" id="UP000196365"/>
    </source>
</evidence>
<evidence type="ECO:0000256" key="3">
    <source>
        <dbReference type="ARBA" id="ARBA00022781"/>
    </source>
</evidence>
<dbReference type="Pfam" id="PF00213">
    <property type="entry name" value="OSCP"/>
    <property type="match status" value="1"/>
</dbReference>
<dbReference type="HAMAP" id="MF_01416">
    <property type="entry name" value="ATP_synth_delta_bact"/>
    <property type="match status" value="1"/>
</dbReference>